<evidence type="ECO:0000256" key="2">
    <source>
        <dbReference type="ARBA" id="ARBA00006228"/>
    </source>
</evidence>
<evidence type="ECO:0000256" key="3">
    <source>
        <dbReference type="ARBA" id="ARBA00022475"/>
    </source>
</evidence>
<dbReference type="PIRSF" id="PIRSF019239">
    <property type="entry name" value="MrpE"/>
    <property type="match status" value="1"/>
</dbReference>
<accession>A0ABW5QG01</accession>
<keyword evidence="9" id="KW-1185">Reference proteome</keyword>
<dbReference type="PANTHER" id="PTHR34584">
    <property type="entry name" value="NA(+)/H(+) ANTIPORTER SUBUNIT E1"/>
    <property type="match status" value="1"/>
</dbReference>
<dbReference type="RefSeq" id="WP_386831113.1">
    <property type="nucleotide sequence ID" value="NZ_JBHUNP010000001.1"/>
</dbReference>
<feature type="transmembrane region" description="Helical" evidence="7">
    <location>
        <begin position="5"/>
        <end position="22"/>
    </location>
</feature>
<evidence type="ECO:0000256" key="4">
    <source>
        <dbReference type="ARBA" id="ARBA00022692"/>
    </source>
</evidence>
<evidence type="ECO:0000313" key="9">
    <source>
        <dbReference type="Proteomes" id="UP001597521"/>
    </source>
</evidence>
<reference evidence="9" key="1">
    <citation type="journal article" date="2019" name="Int. J. Syst. Evol. Microbiol.">
        <title>The Global Catalogue of Microorganisms (GCM) 10K type strain sequencing project: providing services to taxonomists for standard genome sequencing and annotation.</title>
        <authorList>
            <consortium name="The Broad Institute Genomics Platform"/>
            <consortium name="The Broad Institute Genome Sequencing Center for Infectious Disease"/>
            <person name="Wu L."/>
            <person name="Ma J."/>
        </authorList>
    </citation>
    <scope>NUCLEOTIDE SEQUENCE [LARGE SCALE GENOMIC DNA]</scope>
    <source>
        <strain evidence="9">CCM 7427</strain>
    </source>
</reference>
<comment type="similarity">
    <text evidence="2">Belongs to the CPA3 antiporters (TC 2.A.63) subunit E family.</text>
</comment>
<dbReference type="PANTHER" id="PTHR34584:SF1">
    <property type="entry name" value="NA(+)_H(+) ANTIPORTER SUBUNIT E1"/>
    <property type="match status" value="1"/>
</dbReference>
<comment type="subcellular location">
    <subcellularLocation>
        <location evidence="1">Cell membrane</location>
        <topology evidence="1">Multi-pass membrane protein</topology>
    </subcellularLocation>
</comment>
<keyword evidence="3" id="KW-1003">Cell membrane</keyword>
<comment type="caution">
    <text evidence="8">The sequence shown here is derived from an EMBL/GenBank/DDBJ whole genome shotgun (WGS) entry which is preliminary data.</text>
</comment>
<gene>
    <name evidence="8" type="ORF">ACFSX5_01515</name>
</gene>
<name>A0ABW5QG01_9HYPH</name>
<dbReference type="Pfam" id="PF01899">
    <property type="entry name" value="MNHE"/>
    <property type="match status" value="1"/>
</dbReference>
<feature type="transmembrane region" description="Helical" evidence="7">
    <location>
        <begin position="104"/>
        <end position="123"/>
    </location>
</feature>
<feature type="transmembrane region" description="Helical" evidence="7">
    <location>
        <begin position="61"/>
        <end position="84"/>
    </location>
</feature>
<proteinExistence type="inferred from homology"/>
<protein>
    <submittedName>
        <fullName evidence="8">Na+/H+ antiporter subunit E</fullName>
    </submittedName>
</protein>
<evidence type="ECO:0000256" key="5">
    <source>
        <dbReference type="ARBA" id="ARBA00022989"/>
    </source>
</evidence>
<organism evidence="8 9">
    <name type="scientific">Devosia albogilva</name>
    <dbReference type="NCBI Taxonomy" id="429726"/>
    <lineage>
        <taxon>Bacteria</taxon>
        <taxon>Pseudomonadati</taxon>
        <taxon>Pseudomonadota</taxon>
        <taxon>Alphaproteobacteria</taxon>
        <taxon>Hyphomicrobiales</taxon>
        <taxon>Devosiaceae</taxon>
        <taxon>Devosia</taxon>
    </lineage>
</organism>
<keyword evidence="5 7" id="KW-1133">Transmembrane helix</keyword>
<dbReference type="NCBIfam" id="NF006520">
    <property type="entry name" value="PRK08965.1-4"/>
    <property type="match status" value="1"/>
</dbReference>
<keyword evidence="6 7" id="KW-0472">Membrane</keyword>
<feature type="transmembrane region" description="Helical" evidence="7">
    <location>
        <begin position="28"/>
        <end position="49"/>
    </location>
</feature>
<dbReference type="Proteomes" id="UP001597521">
    <property type="component" value="Unassembled WGS sequence"/>
</dbReference>
<sequence>MRQRLLPHPVLSAMLLGLWLLFQQSAGLGHLLLGALLALVIPVAVAPLLPEQVIFRRPLAVLKILAHASIDIVRSNLAVFWVLIHPDAKPTAGFVEVDLELTHPFGLSVLACLVTAIPGSAWLEYDRTRSMVLIHVFDLVDEEEWVRTLKTRYEQPLMELLQ</sequence>
<dbReference type="EMBL" id="JBHUNP010000001">
    <property type="protein sequence ID" value="MFD2646467.1"/>
    <property type="molecule type" value="Genomic_DNA"/>
</dbReference>
<evidence type="ECO:0000256" key="1">
    <source>
        <dbReference type="ARBA" id="ARBA00004651"/>
    </source>
</evidence>
<evidence type="ECO:0000313" key="8">
    <source>
        <dbReference type="EMBL" id="MFD2646467.1"/>
    </source>
</evidence>
<dbReference type="InterPro" id="IPR002758">
    <property type="entry name" value="Cation_antiport_E"/>
</dbReference>
<keyword evidence="4 7" id="KW-0812">Transmembrane</keyword>
<evidence type="ECO:0000256" key="6">
    <source>
        <dbReference type="ARBA" id="ARBA00023136"/>
    </source>
</evidence>
<evidence type="ECO:0000256" key="7">
    <source>
        <dbReference type="SAM" id="Phobius"/>
    </source>
</evidence>